<feature type="region of interest" description="Disordered" evidence="1">
    <location>
        <begin position="197"/>
        <end position="230"/>
    </location>
</feature>
<sequence length="230" mass="22995">MGFGDGSAGGGGDTVGCGFVAGPAGDGGPVAGVAFEDAVGAVGELPERLDGGGADDEFEPGGFGSGGFGEPPADLAGYRVGEERHPAAVPAGDGLEQVMFGLRRRARAVRHQPGYHVQVVGVRSQAHPGRGVLDGQRQLDVERGGAAGDVGGPVAEVARSGWRQGTGSVEAYLDAAVVEPEPPGLAVVQRRRADRGRDGAAQVHGGETGGDHFGSPCRGAWRTTATGPVA</sequence>
<accession>A0A6V8LNR7</accession>
<evidence type="ECO:0000256" key="1">
    <source>
        <dbReference type="SAM" id="MobiDB-lite"/>
    </source>
</evidence>
<dbReference type="AlphaFoldDB" id="A0A6V8LNR7"/>
<protein>
    <submittedName>
        <fullName evidence="2">Uncharacterized protein</fullName>
    </submittedName>
</protein>
<evidence type="ECO:0000313" key="2">
    <source>
        <dbReference type="EMBL" id="GFJ96671.1"/>
    </source>
</evidence>
<gene>
    <name evidence="2" type="ORF">Prum_103130</name>
</gene>
<comment type="caution">
    <text evidence="2">The sequence shown here is derived from an EMBL/GenBank/DDBJ whole genome shotgun (WGS) entry which is preliminary data.</text>
</comment>
<dbReference type="EMBL" id="BLPG01000003">
    <property type="protein sequence ID" value="GFJ96671.1"/>
    <property type="molecule type" value="Genomic_DNA"/>
</dbReference>
<keyword evidence="3" id="KW-1185">Reference proteome</keyword>
<evidence type="ECO:0000313" key="3">
    <source>
        <dbReference type="Proteomes" id="UP000482960"/>
    </source>
</evidence>
<name>A0A6V8LNR7_9ACTN</name>
<dbReference type="Proteomes" id="UP000482960">
    <property type="component" value="Unassembled WGS sequence"/>
</dbReference>
<reference evidence="2 3" key="2">
    <citation type="submission" date="2020-03" db="EMBL/GenBank/DDBJ databases">
        <authorList>
            <person name="Ichikawa N."/>
            <person name="Kimura A."/>
            <person name="Kitahashi Y."/>
            <person name="Uohara A."/>
        </authorList>
    </citation>
    <scope>NUCLEOTIDE SEQUENCE [LARGE SCALE GENOMIC DNA]</scope>
    <source>
        <strain evidence="2 3">NBRC 108638</strain>
    </source>
</reference>
<organism evidence="2 3">
    <name type="scientific">Phytohabitans rumicis</name>
    <dbReference type="NCBI Taxonomy" id="1076125"/>
    <lineage>
        <taxon>Bacteria</taxon>
        <taxon>Bacillati</taxon>
        <taxon>Actinomycetota</taxon>
        <taxon>Actinomycetes</taxon>
        <taxon>Micromonosporales</taxon>
        <taxon>Micromonosporaceae</taxon>
    </lineage>
</organism>
<proteinExistence type="predicted"/>
<reference evidence="2 3" key="1">
    <citation type="submission" date="2020-03" db="EMBL/GenBank/DDBJ databases">
        <title>Whole genome shotgun sequence of Phytohabitans rumicis NBRC 108638.</title>
        <authorList>
            <person name="Komaki H."/>
            <person name="Tamura T."/>
        </authorList>
    </citation>
    <scope>NUCLEOTIDE SEQUENCE [LARGE SCALE GENOMIC DNA]</scope>
    <source>
        <strain evidence="2 3">NBRC 108638</strain>
    </source>
</reference>
<feature type="region of interest" description="Disordered" evidence="1">
    <location>
        <begin position="45"/>
        <end position="73"/>
    </location>
</feature>